<dbReference type="CDD" id="cd12117">
    <property type="entry name" value="A_NRPS_Srf_like"/>
    <property type="match status" value="1"/>
</dbReference>
<dbReference type="Gene3D" id="3.40.50.1820">
    <property type="entry name" value="alpha/beta hydrolase"/>
    <property type="match status" value="1"/>
</dbReference>
<dbReference type="InterPro" id="IPR020806">
    <property type="entry name" value="PKS_PP-bd"/>
</dbReference>
<dbReference type="FunFam" id="3.40.50.12780:FF:000012">
    <property type="entry name" value="Non-ribosomal peptide synthetase"/>
    <property type="match status" value="2"/>
</dbReference>
<dbReference type="InterPro" id="IPR036736">
    <property type="entry name" value="ACP-like_sf"/>
</dbReference>
<dbReference type="Pfam" id="PF00550">
    <property type="entry name" value="PP-binding"/>
    <property type="match status" value="5"/>
</dbReference>
<feature type="domain" description="Carrier" evidence="4">
    <location>
        <begin position="3554"/>
        <end position="3631"/>
    </location>
</feature>
<dbReference type="InterPro" id="IPR001031">
    <property type="entry name" value="Thioesterase"/>
</dbReference>
<dbReference type="GO" id="GO:0003824">
    <property type="term" value="F:catalytic activity"/>
    <property type="evidence" value="ECO:0007669"/>
    <property type="project" value="InterPro"/>
</dbReference>
<dbReference type="GO" id="GO:0043041">
    <property type="term" value="P:amino acid activation for nonribosomal peptide biosynthetic process"/>
    <property type="evidence" value="ECO:0007669"/>
    <property type="project" value="TreeGrafter"/>
</dbReference>
<dbReference type="SUPFAM" id="SSF52777">
    <property type="entry name" value="CoA-dependent acyltransferases"/>
    <property type="match status" value="14"/>
</dbReference>
<dbReference type="InterPro" id="IPR000873">
    <property type="entry name" value="AMP-dep_synth/lig_dom"/>
</dbReference>
<dbReference type="SUPFAM" id="SSF56801">
    <property type="entry name" value="Acetyl-CoA synthetase-like"/>
    <property type="match status" value="5"/>
</dbReference>
<dbReference type="Pfam" id="PF13193">
    <property type="entry name" value="AMP-binding_C"/>
    <property type="match status" value="5"/>
</dbReference>
<dbReference type="CDD" id="cd19531">
    <property type="entry name" value="LCL_NRPS-like"/>
    <property type="match status" value="2"/>
</dbReference>
<evidence type="ECO:0000256" key="3">
    <source>
        <dbReference type="ARBA" id="ARBA00022553"/>
    </source>
</evidence>
<dbReference type="InterPro" id="IPR029058">
    <property type="entry name" value="AB_hydrolase_fold"/>
</dbReference>
<dbReference type="Gene3D" id="2.30.38.10">
    <property type="entry name" value="Luciferase, Domain 3"/>
    <property type="match status" value="3"/>
</dbReference>
<reference evidence="6" key="1">
    <citation type="submission" date="2020-03" db="EMBL/GenBank/DDBJ databases">
        <title>Genome sequences of seven Enterobacteriaceae strains isolated from Canadian wastewater treatment facilities.</title>
        <authorList>
            <person name="Huang H."/>
            <person name="Chmara J.T."/>
            <person name="Duceppe M.-O."/>
        </authorList>
    </citation>
    <scope>NUCLEOTIDE SEQUENCE [LARGE SCALE GENOMIC DNA]</scope>
    <source>
        <strain evidence="6">Biosolid 3</strain>
    </source>
</reference>
<name>A0AAE7VHY1_SERFO</name>
<feature type="domain" description="Carrier" evidence="4">
    <location>
        <begin position="2488"/>
        <end position="2565"/>
    </location>
</feature>
<dbReference type="Gene3D" id="1.10.1200.10">
    <property type="entry name" value="ACP-like"/>
    <property type="match status" value="4"/>
</dbReference>
<dbReference type="InterPro" id="IPR042099">
    <property type="entry name" value="ANL_N_sf"/>
</dbReference>
<dbReference type="FunFam" id="3.30.300.30:FF:000010">
    <property type="entry name" value="Enterobactin synthetase component F"/>
    <property type="match status" value="4"/>
</dbReference>
<dbReference type="InterPro" id="IPR045851">
    <property type="entry name" value="AMP-bd_C_sf"/>
</dbReference>
<gene>
    <name evidence="5" type="ORF">G9399_27365</name>
</gene>
<evidence type="ECO:0000256" key="1">
    <source>
        <dbReference type="ARBA" id="ARBA00001957"/>
    </source>
</evidence>
<dbReference type="GO" id="GO:0031177">
    <property type="term" value="F:phosphopantetheine binding"/>
    <property type="evidence" value="ECO:0007669"/>
    <property type="project" value="InterPro"/>
</dbReference>
<dbReference type="RefSeq" id="WP_221035269.1">
    <property type="nucleotide sequence ID" value="NZ_CP054160.3"/>
</dbReference>
<dbReference type="SUPFAM" id="SSF53474">
    <property type="entry name" value="alpha/beta-Hydrolases"/>
    <property type="match status" value="1"/>
</dbReference>
<dbReference type="InterPro" id="IPR010071">
    <property type="entry name" value="AA_adenyl_dom"/>
</dbReference>
<dbReference type="Proteomes" id="UP000503464">
    <property type="component" value="Chromosome"/>
</dbReference>
<evidence type="ECO:0000256" key="2">
    <source>
        <dbReference type="ARBA" id="ARBA00022450"/>
    </source>
</evidence>
<organism evidence="5 6">
    <name type="scientific">Serratia fonticola</name>
    <dbReference type="NCBI Taxonomy" id="47917"/>
    <lineage>
        <taxon>Bacteria</taxon>
        <taxon>Pseudomonadati</taxon>
        <taxon>Pseudomonadota</taxon>
        <taxon>Gammaproteobacteria</taxon>
        <taxon>Enterobacterales</taxon>
        <taxon>Yersiniaceae</taxon>
        <taxon>Serratia</taxon>
    </lineage>
</organism>
<dbReference type="PROSITE" id="PS00455">
    <property type="entry name" value="AMP_BINDING"/>
    <property type="match status" value="5"/>
</dbReference>
<feature type="domain" description="Carrier" evidence="4">
    <location>
        <begin position="5072"/>
        <end position="5149"/>
    </location>
</feature>
<dbReference type="InterPro" id="IPR025110">
    <property type="entry name" value="AMP-bd_C"/>
</dbReference>
<dbReference type="FunFam" id="3.40.50.980:FF:000002">
    <property type="entry name" value="Enterobactin synthetase component F"/>
    <property type="match status" value="1"/>
</dbReference>
<dbReference type="PROSITE" id="PS00012">
    <property type="entry name" value="PHOSPHOPANTETHEINE"/>
    <property type="match status" value="4"/>
</dbReference>
<comment type="cofactor">
    <cofactor evidence="1">
        <name>pantetheine 4'-phosphate</name>
        <dbReference type="ChEBI" id="CHEBI:47942"/>
    </cofactor>
</comment>
<dbReference type="Pfam" id="PF00975">
    <property type="entry name" value="Thioesterase"/>
    <property type="match status" value="1"/>
</dbReference>
<dbReference type="InterPro" id="IPR023213">
    <property type="entry name" value="CAT-like_dom_sf"/>
</dbReference>
<dbReference type="GO" id="GO:0005737">
    <property type="term" value="C:cytoplasm"/>
    <property type="evidence" value="ECO:0007669"/>
    <property type="project" value="TreeGrafter"/>
</dbReference>
<dbReference type="Gene3D" id="3.30.300.30">
    <property type="match status" value="5"/>
</dbReference>
<dbReference type="Pfam" id="PF00501">
    <property type="entry name" value="AMP-binding"/>
    <property type="match status" value="5"/>
</dbReference>
<dbReference type="InterPro" id="IPR001242">
    <property type="entry name" value="Condensation_dom"/>
</dbReference>
<dbReference type="InterPro" id="IPR020845">
    <property type="entry name" value="AMP-binding_CS"/>
</dbReference>
<dbReference type="CDD" id="cd05930">
    <property type="entry name" value="A_NRPS"/>
    <property type="match status" value="4"/>
</dbReference>
<dbReference type="FunFam" id="2.30.38.10:FF:000001">
    <property type="entry name" value="Non-ribosomal peptide synthetase PvdI"/>
    <property type="match status" value="1"/>
</dbReference>
<dbReference type="FunFam" id="3.40.50.980:FF:000001">
    <property type="entry name" value="Non-ribosomal peptide synthetase"/>
    <property type="match status" value="5"/>
</dbReference>
<dbReference type="InterPro" id="IPR006162">
    <property type="entry name" value="Ppantetheine_attach_site"/>
</dbReference>
<accession>A0AAE7VHY1</accession>
<dbReference type="Gene3D" id="3.30.559.30">
    <property type="entry name" value="Nonribosomal peptide synthetase, condensation domain"/>
    <property type="match status" value="7"/>
</dbReference>
<feature type="domain" description="Carrier" evidence="4">
    <location>
        <begin position="6146"/>
        <end position="6223"/>
    </location>
</feature>
<dbReference type="SMART" id="SM00823">
    <property type="entry name" value="PKS_PP"/>
    <property type="match status" value="5"/>
</dbReference>
<dbReference type="Gene3D" id="3.30.559.10">
    <property type="entry name" value="Chloramphenicol acetyltransferase-like domain"/>
    <property type="match status" value="7"/>
</dbReference>
<dbReference type="PANTHER" id="PTHR45527:SF1">
    <property type="entry name" value="FATTY ACID SYNTHASE"/>
    <property type="match status" value="1"/>
</dbReference>
<dbReference type="Pfam" id="PF00668">
    <property type="entry name" value="Condensation"/>
    <property type="match status" value="7"/>
</dbReference>
<evidence type="ECO:0000259" key="4">
    <source>
        <dbReference type="PROSITE" id="PS50075"/>
    </source>
</evidence>
<dbReference type="NCBIfam" id="NF003417">
    <property type="entry name" value="PRK04813.1"/>
    <property type="match status" value="5"/>
</dbReference>
<keyword evidence="2" id="KW-0596">Phosphopantetheine</keyword>
<keyword evidence="3" id="KW-0597">Phosphoprotein</keyword>
<dbReference type="SUPFAM" id="SSF47336">
    <property type="entry name" value="ACP-like"/>
    <property type="match status" value="5"/>
</dbReference>
<dbReference type="GO" id="GO:0044550">
    <property type="term" value="P:secondary metabolite biosynthetic process"/>
    <property type="evidence" value="ECO:0007669"/>
    <property type="project" value="UniProtKB-ARBA"/>
</dbReference>
<evidence type="ECO:0000313" key="5">
    <source>
        <dbReference type="EMBL" id="QXT42533.1"/>
    </source>
</evidence>
<proteinExistence type="predicted"/>
<sequence length="6454" mass="722959">MANNMEKITLTPYQTIFYYEWLQDPDRSDYNMVIDNTIVGEIDKKKYNDSFEQLLNEHFITRHNIDDGPDGAFWVPREPVFNLVTYHDTPLTDEEIYALVSAPFDLRNGPLVRIHLISLGAERYRTLFIFHHIVVDGISTEEIWEKWRKRYNGIDYQVPSLQEQGVMHQQLCHNFATLLQEKGEQMREFWRERLGDLEGVDLRFLQTGRQLTTAATRRQISELLFGFDEDISRRVKLLLRKYKLTTYLFGQMVMALLLHKMSGQKAVALAYPVAISEGKELLYGAHINTLAIDYRFADDATIRSVIASVHRYYKALKQTKARYLPVHEILACGEATGVLDVAFAQTFLRDHQTHFSGVVDESVNHDFHIDLVNELLFEQEVLASGINYRVRFDSNVLDASLVEKFIDLYKDLFINTLDKLLAGEVDTPINSITLIAQPPHHTQHVCADAKVPQHSIVEQFERMAATYPARSAVVCGNQTLSYQQLNQQANRLADYLKCELRIKSGDFVALCLEKSAAMPVCILAILKTGAAYVPLNPGEAGNRLSFILQDTQAKAILGDSASVSYLNQIAELPPVPIIAVDNPQFQRDLVAQQQSENLDIAINLHQLAYIIYTSGTTGKPKGVMIEHAGLINLALVQGEAFGLAPGEESIKQCLWYAAYVFDAHVSELFTAIANGHVIHILPENKRKDFDALAEYIADARIDIATIPPALLDKNSLLALSTLVVAGEPCNREIMQRYRAQGTTVINAYGPTESSVCATLHYYENGDGNLNIGLPLLNLDVHVLDEHLAPVPVGVIGELYISGVGLARGYLNDTQQTERAFIANPFQSDEQKQRNEAARLYKTGDLARRLADGHIEYVGRRDSQLKIRGFRIELSEIEMQLVQIPQIIQSAVIAHKLPTGALSLVAYYVADVALDKEQIIGHLADALPDYMIPMAYVHLTAFPMTVNGKLNRKALPLPDLSGQDDYVAPADEMEMALCQIYGEILGQAPGHVGVNDDFFKLGGDSISAIQMVRMIRQRLKGAASVKDIFDCKTVRLLARNIVLDGDEHHIKHLSESGMLSGPAQLLPIQQWFFDRVDQGTFAAYQHWNQSFVLDVPQLDIGILNKSLALLFAYHDALRLVFAHDSDGGYSQHYQSEIGEIPLSVIDEPVGAEQQIALFDRWQSEFDIFGGKLCHIGYITSENAPRAKLHFAFHHLIMDAVSWHIIKQDLERIYRALEGNAAGISDPVEILGDKPTSYRQWAAQIQDYANHQGANEETLYWRTVIGGLGDYRQRIAPLFTSPSLSQRELSLNKTLTQHLLGGVHHVFNTQVNDLLLASFVEILKEFTGLHTQYLTLEGHGREALDTSVDINRTVGWLTTMYPVCLSSEGDWRQRIVTVKETVGGIPRRGVGFAPLMGYDADLLPPVSFNYLGRFDEVQQEGWCFSPTNSGQTVAHENGEAHLLSVNCGVVGGELRIRLSGYLADEVLQHLASRYQGAIAGVIERLMAESRTYLTARDIDGVIPQATLDALQRDTELESVYLANSLQEGFIYHALSQGEVDDAYHTQMFWDYDNALDITCLKQAWLHAQQHYPTLRLRFNWDEELVQIVDAHAALNWHFFDLSGKNEHQQQAFFSDLSAQDRARPYDLSISGIFRVYVVKNADERYRCIFSCHHAIMDGWSNPLLIEAVHKFYLALLRGETLKQEGDHGFHQVQRYIQSHKSEHLPYWRDYLAAQDEPEDLNILLCGQAKHVQLNEYKHIKTPKTQQLMFDEPCYQQLKSFTAENAITLNALLQYCWHKVLSIYSGNAASIVGTVVSGRNLPVDGVDQTVGLLINTLPLIVDHQASVSILTAIQNLQDAINEANTRSHVNLAELQPAGKRLFNSLFVFENYPMPTGDIDSDLRLRFGSANEKQDYPLVVTVLEQQHLALSLHYAGELFDDVLIEQLLNTMRTLVENIVQGASQSQTELPYLQAAQYQTMIHQWNDTRRPYEHDKTLAALFEARVAASPDSVAVEFNDVVLTYAQLNQQANRLAHYLQQCCQLRANDLVGLYLERSEQLVIGILAILKAGAAYVPMDPDSPDERNGYIIADAKVKAVLCQRQALQRLDQMAPGAMLIPLDTPETTARLARCATDNPCSNTGPHDLAYVIYTSGTTGYPKGTLIEQRCVNRLVINPNYVEIGEQDRILGISGYQFDASIYDIFGALLNGAALVIADKPNILDLDRLSQLIVDRQISNFFATTAFFNTLVDAELPGLQQLNYLLFGGEQVSVNHVNRFRTLYPQVRLVHVYGPTETTTYATAYLTNTASQAFDYTVPIGQPISNTQLYILDEQLRPVPQGAIGELYIGGAGVGRGYLNNPQATADAFIANPFRSDAERSRGESARLYKTGDQGRYLPDGNIEYLGRNDFQVKIRGFRIELGEIEARLIDHPAIQQALVLASENPAGHTHLTAYYVAQAPLEQETLRAHLQQVLPDYMVPSALVHLLSLPMTVNGKVDRAALPVPTFEAQADRVAPATATEQQLAEVFAELLAIPQDSLSVLDDFYRLGGNSILAIKLVGRLTRALEKSVHVSDLFRLRSIRALAAFIDNTAQGSQIIQAPSIARPEEQRLSFAQERLWFIDRYEEGSNAYNVPLTLKLQAGTDPQNVAQALMKVVDRHEVLRTLILCDDDGQGYQHILPAETFSLSLPHETCDSVQALHARLHEHQHRVFDLAQECPIAASSYTLAGSHYFSIVIHHIAFDGWSVDLLLKELLHYYRVFTGEANHELPAPPVQYREFALWQRQHLQGATLDKQLAYWHGQLADHEPLNLPTDHVRPLQLDYRGDDITFQLDAATSAELRALAASLNVSLYTVLLSGYYLLLGVYSNQQDIVLGTPIAGRHYPGVEDTLGLFVNTLVLRRQIDVSQTVREFIGETGQQVSEAHTHQDLPFEKLVEVLKTEKDSSRHPIFQVMFSLQSFGAAGRTEGESLFEQYDAQEGAYRAAKFDLTVMMDDSEEAIGGVFNYATALFNGQTMQNYIATYQHILRQLGSLCSQGRSLAELQYLDTTQYEQIIRQGNRTECDYPRDMTIHEMFEAQVARTPENIALVFEGVSLTYRQLNERANRLAAYLRAQFVLQPDDLIGLCLERSERMIVSILAVLKAGAAYVPLSTDMPAERMLWTIENIHSRVILTELGTQEALAKLIDPQKTALLCVDDPELIARAASHQVVNVATQTKPDNLIYVIYTSGTTGTPKGVMIEHHSVANLVEAQRSIFGTEICQVGEPTKSYLFYSNYTFDAHVLDVFSPLLTGHCLHVLSKEIRLNFGALAAYIKQHAIDIGFVPPALLNNNETLGLSTLILGGEVASSSVMERYSAQGVKVVNCYGPTETTVFVTRNVYQTGDSNTIIGRPIGNADAYILDGCLRPLPAGAVGELYISGDCVGRGYLNNPEATHQAFIVNPLQSDEDKARGRHDRLYKTGDLVRYLNDGKIDYIGRNDAQVKIRGFRIELAEIESCLTQYPQIEQVVVLALEHDSGQKYLVAYYVAPDALPADVLSEHLQQRLPAYMIPTAFVHLTALPMNMNNKLDRKALPLPILTDEANYVAPANESEMLICRVFAEVLQLKDYAVGITDDFFRLGGDSISSIQLANKLKKLSGHHLTVKDIFAHRTAKALSTYLLQRQGDNLPVIQSEAGMLADELPLAPIQRWFFQAVEAGKLPDAGHWNQAFMVKVPTLNVELLRLSVAKLVEYHDILRAVYPKDAAVGHYRQTIASLPFDAINQQDFTAVQLDAQLTAWQNRFCLAEGPLFHIGYITGYADETARIHVAVHHLNIDAVSWRIINHDLRTLYQFFAAQGDNLDATADAQTILGQKGTSYRQWVNSLQNYPAVAVNNHRDERHYWENLTTDLDAWHQRLDAHRVGTLNRTMISLSQQQTGCLLRDLHHVYHTEVNDILLTVLADALSQVVGGDSQYVLLEGHGREAMFDDVDINNTVGWFTCMYPVNLRIEHRDLVRNLPLIKDRLRTPPHHGLGYGVLVGYDAQALPAVTFNYLGQFDGDERDGEWAFVQESTGSALSANNRTTDFLALNGGVLNGQLQFLVEGDLNPEQLELFATTYRQRLIQLIDELKRSSRSYLTESDVNGVVSGELLAHLQQDEEVVAIYPANSLQQGFIYHYVLQGDVDNAYRTQMVWHYRNALDVELLKRAWQCSQAKYPALRLRFSWQEEFVQIVDKQGTFGWQFIDISEQDERAQASTVAELIKQDQQTHFDLSASGLFRLYIVKCAAEHYICLFNNHHAILDGWSLPILLNDVHQNYLALQQGSAPEQAADQSYLEAQALLQTVSQETEQFWQNYLGGLEVQENLTGLLKPEMKHVNLSEYKHLQDPQSVSTALAGELYHGLKALSRQHGVTLNALMQYCWHQQLSLYSHADVTIVGMTVSGRNLPVEEIERSVGLYINTLPVVLAHTDEAIIENVKRLQAHINDINSYSNISLITLQKAGVRLFNSLFVFENYPVPADNGESLFKLEFEDSDEKLDYPLGIMVYEQDGRIEFKINYAGELFSRSAIEGVLQGIRLTVQQLIADPAMGPQALSLLTKDDYTQLVANQPRVQVAVERNKLVGQMFEAQAARTPDALALVYQDTRLTYRELNQRVNQLAAYLQANFAIQPDSAIALYFDKSAHMVIAMLAVLKAGAAYVPISPQAPLERLSLLVDDVKPVLILTQQHYGARIAGCGFPLLDIDNPQLANRLAQLDDSNVPSRTQPDDLAYIIYTSGTTGRPKGVMIEHHSLINLAQGQSDLLGMPTGYEQSARLNTLWYSEYVFDAHALDVFCALLNGHCLHILAEHQRLDFIALSAYIRDHAIDFAFIPPALLAQNELLELSTLVVGGECLDAAMIDRYCEAGVRLINGYGPSETTVWATARIYQPGDANTNIGKAINNVCVYLLDRHLRPVPQGAIGELYIGGAGVGRGYLNNPQATADAFIANPFRSDAERSRGENARLYKTGDRGRYLPDGNIEYLGRNDFQVKIRGFRIEPGEIEARLIEHPAIQQALVLASTNPAGHTHLTAYYVAQAPLEQDVLRAHLQQVLPDYMVPSALVHLLSLPMTVNGKVDRAALPVPTFEAQADRVAPATATEQQLAEVFAELLALPQDSLSVLDDFYRLGGNSILAIKLVGRLTRALEKSVHVSDLFRLRSIRALAAFIDNTAQGSQIIQAPSIARPEEQRLSFAQERLWFIDRYEEGSNAYNIPLTLKLQAGTDPQKVAQALMKVVDRHEVLRTLILCDDDGQGYQQILPAETFSLSLPHETCDSVQALHARLHEHQHRVFDLAQECPIAASSYTLAGSHYFSIVIHHIAFDGWSVDLLLKELLHYYRVFTGEASHELPAPPVQYREFALWQRQHLQGATLDKQLAYWHGQLADHEPLNLPTDHVRPLQLDYRGDDITFQLDAATSAELRALAASLNVSLYTVLLSGYYLLLGVYSNQQDIVLGTPIAGRHYPGVEDTLGLFVNTLVLRRQIDVSQTVREFIGETGQQVSEAHTHQDLPFEKLVEVLKTEKDSSRHPIFQVMFSLQSFGAAGRTEGESLFEQYDAQEGAYRAAKFDLTVMMDDSEEAIGGVFNYATALFNGQTMQNYIATYQHILRQLGSLCSQGRSLAELQYLDTAQYEQIICQGNRTECDYPRDMTIHEMFEAQVARTPENIALVFEGVSLTYRQLNERANRLSVYLRERFAVRTGDLVALCLNRSEHMQVAILAILKAGGAYVPLDPLAPDDRVSYMLDNAGIDIILTAHPGDEKAAALAATGRTVIDIVDRETSADVARYSGENQPSSVRSTDLAYIIYTSGTTGNPKGVMLEHHSVINRIVWMHKQYPITAQDRILQKTNYTFDVSVWELFWANWIGACTVFASQEAYKDNVYLAELIEQQQVTTLHFVPSMLSAFLETLEGQSALQAKLGSLNYLFCSGEALNVGEVRKCQRLLPHCQIHNLYGPTEATVDVLFYDCNARSIKDVLIGKPIDNTSAYVLNAQMQPIPPGAIGELFIGGVGVARGYVNNKPLTDKVFLSNPFQSSEEKRRGYNGRMYKTGDVVRYLADGNIQYLGRNDFQVKVRGYRIELGEIETRLASYPDVNHAVVIASERGSNDKYLVAYYVAAQEISTEKLCAHLRETLPDYMVPGVFVHLTALPVTSNGKLNRRLLPEPQITHSVTYVAPENKVEKTLCELLADTLQVSFEAISMEDNFFALGGNSILAMRLNNRINQVLRVKIRLLDIINARTLSELSQAIAQAQGKSFEVIVPFSTVTQKPQMFMVHPGMGNCSVYQSLANRLSERYCCYGVDSYNFYHEQKVERLDELARFYLEHIDRVLDITQPVTLLGWSLGGKIALEIAANLEARGVKAITVYLLDTWLLSEDHYLRNESSFNLDSMMERLQIPHYLRHNVESVAISDKVLNAQPLSAVLKHTQIVLFKATEEIDNEEYQQYRFNNIDTGVENIAQLQLFEIAASHFTLLEREDELISHIR</sequence>
<evidence type="ECO:0000313" key="6">
    <source>
        <dbReference type="Proteomes" id="UP000503464"/>
    </source>
</evidence>
<dbReference type="Gene3D" id="3.40.50.980">
    <property type="match status" value="6"/>
</dbReference>
<protein>
    <submittedName>
        <fullName evidence="5">Non-ribosomal peptide synthetase</fullName>
    </submittedName>
</protein>
<dbReference type="PANTHER" id="PTHR45527">
    <property type="entry name" value="NONRIBOSOMAL PEPTIDE SYNTHETASE"/>
    <property type="match status" value="1"/>
</dbReference>
<feature type="domain" description="Carrier" evidence="4">
    <location>
        <begin position="967"/>
        <end position="1044"/>
    </location>
</feature>
<dbReference type="InterPro" id="IPR009081">
    <property type="entry name" value="PP-bd_ACP"/>
</dbReference>
<dbReference type="Gene3D" id="3.40.50.12780">
    <property type="entry name" value="N-terminal domain of ligase-like"/>
    <property type="match status" value="2"/>
</dbReference>
<dbReference type="EMBL" id="CP054160">
    <property type="protein sequence ID" value="QXT42533.1"/>
    <property type="molecule type" value="Genomic_DNA"/>
</dbReference>
<dbReference type="PROSITE" id="PS50075">
    <property type="entry name" value="CARRIER"/>
    <property type="match status" value="5"/>
</dbReference>
<dbReference type="NCBIfam" id="TIGR01733">
    <property type="entry name" value="AA-adenyl-dom"/>
    <property type="match status" value="5"/>
</dbReference>